<keyword evidence="5 12" id="KW-0812">Transmembrane</keyword>
<dbReference type="Proteomes" id="UP000516421">
    <property type="component" value="Chromosome"/>
</dbReference>
<dbReference type="GO" id="GO:0015095">
    <property type="term" value="F:magnesium ion transmembrane transporter activity"/>
    <property type="evidence" value="ECO:0007669"/>
    <property type="project" value="TreeGrafter"/>
</dbReference>
<dbReference type="Pfam" id="PF01544">
    <property type="entry name" value="CorA"/>
    <property type="match status" value="1"/>
</dbReference>
<feature type="transmembrane region" description="Helical" evidence="12">
    <location>
        <begin position="283"/>
        <end position="302"/>
    </location>
</feature>
<dbReference type="RefSeq" id="WP_190617312.1">
    <property type="nucleotide sequence ID" value="NZ_BAAAHX010000006.1"/>
</dbReference>
<dbReference type="FunFam" id="1.20.58.340:FF:000004">
    <property type="entry name" value="Magnesium transport protein CorA"/>
    <property type="match status" value="1"/>
</dbReference>
<evidence type="ECO:0000256" key="1">
    <source>
        <dbReference type="ARBA" id="ARBA00004651"/>
    </source>
</evidence>
<evidence type="ECO:0000256" key="12">
    <source>
        <dbReference type="SAM" id="Phobius"/>
    </source>
</evidence>
<reference evidence="13 14" key="1">
    <citation type="submission" date="2020-09" db="EMBL/GenBank/DDBJ databases">
        <title>Investigation of environmental microbe.</title>
        <authorList>
            <person name="Ou Y."/>
            <person name="Kang Q."/>
        </authorList>
    </citation>
    <scope>NUCLEOTIDE SEQUENCE [LARGE SCALE GENOMIC DNA]</scope>
    <source>
        <strain evidence="13 14">KJZ-9</strain>
    </source>
</reference>
<keyword evidence="4" id="KW-1003">Cell membrane</keyword>
<comment type="subcellular location">
    <subcellularLocation>
        <location evidence="1">Cell membrane</location>
        <topology evidence="1">Multi-pass membrane protein</topology>
    </subcellularLocation>
</comment>
<dbReference type="GO" id="GO:0005886">
    <property type="term" value="C:plasma membrane"/>
    <property type="evidence" value="ECO:0007669"/>
    <property type="project" value="UniProtKB-SubCell"/>
</dbReference>
<evidence type="ECO:0000256" key="4">
    <source>
        <dbReference type="ARBA" id="ARBA00022475"/>
    </source>
</evidence>
<evidence type="ECO:0000256" key="2">
    <source>
        <dbReference type="ARBA" id="ARBA00009765"/>
    </source>
</evidence>
<comment type="similarity">
    <text evidence="2">Belongs to the CorA metal ion transporter (MIT) (TC 1.A.35) family.</text>
</comment>
<dbReference type="PANTHER" id="PTHR46494">
    <property type="entry name" value="CORA FAMILY METAL ION TRANSPORTER (EUROFUNG)"/>
    <property type="match status" value="1"/>
</dbReference>
<dbReference type="EMBL" id="CP061538">
    <property type="protein sequence ID" value="QNV39739.1"/>
    <property type="molecule type" value="Genomic_DNA"/>
</dbReference>
<keyword evidence="7 12" id="KW-1133">Transmembrane helix</keyword>
<dbReference type="GO" id="GO:0000287">
    <property type="term" value="F:magnesium ion binding"/>
    <property type="evidence" value="ECO:0007669"/>
    <property type="project" value="TreeGrafter"/>
</dbReference>
<sequence>MPILVNTLNYHDGSSTESKTLDETYAALKERDDVNAFVGISDPTNDDMHALTSHFGMNELAVEDSTEGHQRAKLDRYGHTYFLVLRPAVYLDKEEEIHFGEIHLFMGENFMVAIVKDYLRKESNVKALLEDIASKIENLKTPWDMVHAALDSVVDRYFPVVEGLENDSDEIEDALFSPMPTDTAGVSQRIYALLNEIADFKRACKPLLGMLDTLMERIRATADTDNPEDKQEAIHDVRQFRDVKDHAIQINDRIDDLRSTLQNALEVNSILVAEQQNDDMKRISAWAAILVAPTIIGSIYGMNFENMPELQWPWGYPASLLLMVAVSTILYLVFKRKNWM</sequence>
<dbReference type="Gene3D" id="3.30.460.20">
    <property type="entry name" value="CorA soluble domain-like"/>
    <property type="match status" value="1"/>
</dbReference>
<dbReference type="GO" id="GO:0050897">
    <property type="term" value="F:cobalt ion binding"/>
    <property type="evidence" value="ECO:0007669"/>
    <property type="project" value="TreeGrafter"/>
</dbReference>
<evidence type="ECO:0000256" key="11">
    <source>
        <dbReference type="ARBA" id="ARBA00045497"/>
    </source>
</evidence>
<evidence type="ECO:0000256" key="7">
    <source>
        <dbReference type="ARBA" id="ARBA00022989"/>
    </source>
</evidence>
<comment type="function">
    <text evidence="11">Mediates influx of magnesium ions. Alternates between open and closed states. Activated by low cytoplasmic Mg(2+) levels. Inactive when cytoplasmic Mg(2+) levels are high.</text>
</comment>
<accession>A0A7H2BJ93</accession>
<keyword evidence="8" id="KW-0406">Ion transport</keyword>
<evidence type="ECO:0000256" key="8">
    <source>
        <dbReference type="ARBA" id="ARBA00023065"/>
    </source>
</evidence>
<organism evidence="13 14">
    <name type="scientific">Rothia amarae</name>
    <dbReference type="NCBI Taxonomy" id="169480"/>
    <lineage>
        <taxon>Bacteria</taxon>
        <taxon>Bacillati</taxon>
        <taxon>Actinomycetota</taxon>
        <taxon>Actinomycetes</taxon>
        <taxon>Micrococcales</taxon>
        <taxon>Micrococcaceae</taxon>
        <taxon>Rothia</taxon>
    </lineage>
</organism>
<keyword evidence="9 12" id="KW-0472">Membrane</keyword>
<evidence type="ECO:0000313" key="13">
    <source>
        <dbReference type="EMBL" id="QNV39739.1"/>
    </source>
</evidence>
<dbReference type="KEGG" id="rama:IDM48_10355"/>
<dbReference type="InterPro" id="IPR045861">
    <property type="entry name" value="CorA_cytoplasmic_dom"/>
</dbReference>
<gene>
    <name evidence="13" type="ORF">IDM48_10355</name>
</gene>
<dbReference type="SUPFAM" id="SSF144083">
    <property type="entry name" value="Magnesium transport protein CorA, transmembrane region"/>
    <property type="match status" value="1"/>
</dbReference>
<keyword evidence="3" id="KW-0813">Transport</keyword>
<dbReference type="GO" id="GO:0015087">
    <property type="term" value="F:cobalt ion transmembrane transporter activity"/>
    <property type="evidence" value="ECO:0007669"/>
    <property type="project" value="TreeGrafter"/>
</dbReference>
<dbReference type="InterPro" id="IPR002523">
    <property type="entry name" value="MgTranspt_CorA/ZnTranspt_ZntB"/>
</dbReference>
<dbReference type="PANTHER" id="PTHR46494:SF1">
    <property type="entry name" value="CORA FAMILY METAL ION TRANSPORTER (EUROFUNG)"/>
    <property type="match status" value="1"/>
</dbReference>
<evidence type="ECO:0000256" key="9">
    <source>
        <dbReference type="ARBA" id="ARBA00023136"/>
    </source>
</evidence>
<keyword evidence="14" id="KW-1185">Reference proteome</keyword>
<dbReference type="InterPro" id="IPR045863">
    <property type="entry name" value="CorA_TM1_TM2"/>
</dbReference>
<evidence type="ECO:0000256" key="5">
    <source>
        <dbReference type="ARBA" id="ARBA00022692"/>
    </source>
</evidence>
<comment type="catalytic activity">
    <reaction evidence="10">
        <text>Mg(2+)(in) = Mg(2+)(out)</text>
        <dbReference type="Rhea" id="RHEA:29827"/>
        <dbReference type="ChEBI" id="CHEBI:18420"/>
    </reaction>
</comment>
<dbReference type="Gene3D" id="1.20.58.340">
    <property type="entry name" value="Magnesium transport protein CorA, transmembrane region"/>
    <property type="match status" value="2"/>
</dbReference>
<keyword evidence="6" id="KW-0460">Magnesium</keyword>
<protein>
    <submittedName>
        <fullName evidence="13">Magnesium and cobalt transport protein CorA</fullName>
    </submittedName>
</protein>
<feature type="transmembrane region" description="Helical" evidence="12">
    <location>
        <begin position="314"/>
        <end position="334"/>
    </location>
</feature>
<dbReference type="AlphaFoldDB" id="A0A7H2BJ93"/>
<name>A0A7H2BJ93_9MICC</name>
<evidence type="ECO:0000313" key="14">
    <source>
        <dbReference type="Proteomes" id="UP000516421"/>
    </source>
</evidence>
<evidence type="ECO:0000256" key="3">
    <source>
        <dbReference type="ARBA" id="ARBA00022448"/>
    </source>
</evidence>
<evidence type="ECO:0000256" key="6">
    <source>
        <dbReference type="ARBA" id="ARBA00022842"/>
    </source>
</evidence>
<evidence type="ECO:0000256" key="10">
    <source>
        <dbReference type="ARBA" id="ARBA00034269"/>
    </source>
</evidence>
<dbReference type="SUPFAM" id="SSF143865">
    <property type="entry name" value="CorA soluble domain-like"/>
    <property type="match status" value="1"/>
</dbReference>
<proteinExistence type="inferred from homology"/>
<dbReference type="CDD" id="cd12830">
    <property type="entry name" value="MtCorA-like"/>
    <property type="match status" value="1"/>
</dbReference>